<dbReference type="Proteomes" id="UP000033203">
    <property type="component" value="Unassembled WGS sequence"/>
</dbReference>
<dbReference type="GO" id="GO:0046872">
    <property type="term" value="F:metal ion binding"/>
    <property type="evidence" value="ECO:0007669"/>
    <property type="project" value="UniProtKB-KW"/>
</dbReference>
<dbReference type="PANTHER" id="PTHR42742:SF3">
    <property type="entry name" value="FRUCTOKINASE"/>
    <property type="match status" value="1"/>
</dbReference>
<evidence type="ECO:0000256" key="1">
    <source>
        <dbReference type="ARBA" id="ARBA00001946"/>
    </source>
</evidence>
<keyword evidence="4" id="KW-0460">Magnesium</keyword>
<dbReference type="InterPro" id="IPR051804">
    <property type="entry name" value="Carb_Metab_Reg_Kinase/Isom"/>
</dbReference>
<dbReference type="PATRIC" id="fig|1549858.7.peg.1414"/>
<dbReference type="PANTHER" id="PTHR42742">
    <property type="entry name" value="TRANSCRIPTIONAL REPRESSOR MPRA"/>
    <property type="match status" value="1"/>
</dbReference>
<comment type="catalytic activity">
    <reaction evidence="6">
        <text>D-fructose + ATP = D-fructose 6-phosphate + ADP + H(+)</text>
        <dbReference type="Rhea" id="RHEA:16125"/>
        <dbReference type="ChEBI" id="CHEBI:15378"/>
        <dbReference type="ChEBI" id="CHEBI:30616"/>
        <dbReference type="ChEBI" id="CHEBI:37721"/>
        <dbReference type="ChEBI" id="CHEBI:61527"/>
        <dbReference type="ChEBI" id="CHEBI:456216"/>
        <dbReference type="EC" id="2.7.1.4"/>
    </reaction>
</comment>
<keyword evidence="2" id="KW-0479">Metal-binding</keyword>
<dbReference type="Gene3D" id="3.30.420.40">
    <property type="match status" value="2"/>
</dbReference>
<dbReference type="SUPFAM" id="SSF53067">
    <property type="entry name" value="Actin-like ATPase domain"/>
    <property type="match status" value="1"/>
</dbReference>
<evidence type="ECO:0000313" key="7">
    <source>
        <dbReference type="EMBL" id="KIU27022.1"/>
    </source>
</evidence>
<dbReference type="Pfam" id="PF00480">
    <property type="entry name" value="ROK"/>
    <property type="match status" value="1"/>
</dbReference>
<reference evidence="7 8" key="1">
    <citation type="submission" date="2015-01" db="EMBL/GenBank/DDBJ databases">
        <title>Genome of Sphingomonas taxi strain 30a.</title>
        <authorList>
            <person name="Eevers N."/>
            <person name="Van Hamme J."/>
            <person name="Bottos E."/>
            <person name="Weyens N."/>
            <person name="Vangronsveld J."/>
        </authorList>
    </citation>
    <scope>NUCLEOTIDE SEQUENCE [LARGE SCALE GENOMIC DNA]</scope>
    <source>
        <strain evidence="7 8">30a</strain>
    </source>
</reference>
<accession>A0A0D1M8N9</accession>
<keyword evidence="7" id="KW-0808">Transferase</keyword>
<dbReference type="AlphaFoldDB" id="A0A0D1M8N9"/>
<organism evidence="7 8">
    <name type="scientific">Sphingomonas melonis</name>
    <dbReference type="NCBI Taxonomy" id="152682"/>
    <lineage>
        <taxon>Bacteria</taxon>
        <taxon>Pseudomonadati</taxon>
        <taxon>Pseudomonadota</taxon>
        <taxon>Alphaproteobacteria</taxon>
        <taxon>Sphingomonadales</taxon>
        <taxon>Sphingomonadaceae</taxon>
        <taxon>Sphingomonas</taxon>
    </lineage>
</organism>
<keyword evidence="7" id="KW-0418">Kinase</keyword>
<dbReference type="InterPro" id="IPR000600">
    <property type="entry name" value="ROK"/>
</dbReference>
<dbReference type="CDD" id="cd24067">
    <property type="entry name" value="ASKHA_NBD_ROK_BsFRK-like"/>
    <property type="match status" value="1"/>
</dbReference>
<protein>
    <recommendedName>
        <fullName evidence="5">fructokinase</fullName>
        <ecNumber evidence="5">2.7.1.4</ecNumber>
    </recommendedName>
</protein>
<name>A0A0D1M8N9_9SPHN</name>
<evidence type="ECO:0000256" key="4">
    <source>
        <dbReference type="ARBA" id="ARBA00022842"/>
    </source>
</evidence>
<comment type="caution">
    <text evidence="7">The sequence shown here is derived from an EMBL/GenBank/DDBJ whole genome shotgun (WGS) entry which is preliminary data.</text>
</comment>
<evidence type="ECO:0000256" key="6">
    <source>
        <dbReference type="ARBA" id="ARBA00048451"/>
    </source>
</evidence>
<sequence length="310" mass="31851">MDRVPPLVAGIELGGTKIVCILARGPDDIQDRVQIPTTRPDEALAAVEAVLDGWGGFEALGIASFGPISIDRHAADYGHVTSTPKPHWAGTDVAGRLSARYHVPTGFHTDVVGAALAEARWGAAKGLPDIAYVTVGTGIGVGLIAGGKPVDGLTHSEFGHIRPQRMPGDDWMGICPFHGSCLEGLAAGPAIGARAGCKGEDIPADHPVWEPVAHVLGQLCHTLVLTGVPRRIVMGGGVMVGNDHLFPRVRDAMVQSLAGYIALPEIAEPAFIVPPALGGNAGPLGAIVLGEQALAERMGTAASAGAFTTP</sequence>
<dbReference type="EMBL" id="JXTP01000056">
    <property type="protein sequence ID" value="KIU27022.1"/>
    <property type="molecule type" value="Genomic_DNA"/>
</dbReference>
<evidence type="ECO:0000256" key="2">
    <source>
        <dbReference type="ARBA" id="ARBA00022723"/>
    </source>
</evidence>
<comment type="cofactor">
    <cofactor evidence="1">
        <name>Mg(2+)</name>
        <dbReference type="ChEBI" id="CHEBI:18420"/>
    </cofactor>
</comment>
<evidence type="ECO:0000313" key="8">
    <source>
        <dbReference type="Proteomes" id="UP000033203"/>
    </source>
</evidence>
<dbReference type="InterPro" id="IPR043129">
    <property type="entry name" value="ATPase_NBD"/>
</dbReference>
<dbReference type="EC" id="2.7.1.4" evidence="5"/>
<evidence type="ECO:0000256" key="5">
    <source>
        <dbReference type="ARBA" id="ARBA00038887"/>
    </source>
</evidence>
<proteinExistence type="predicted"/>
<dbReference type="GO" id="GO:0008865">
    <property type="term" value="F:fructokinase activity"/>
    <property type="evidence" value="ECO:0007669"/>
    <property type="project" value="UniProtKB-EC"/>
</dbReference>
<keyword evidence="3" id="KW-0862">Zinc</keyword>
<gene>
    <name evidence="7" type="ORF">SR41_11880</name>
</gene>
<evidence type="ECO:0000256" key="3">
    <source>
        <dbReference type="ARBA" id="ARBA00022833"/>
    </source>
</evidence>